<keyword evidence="10" id="KW-0539">Nucleus</keyword>
<evidence type="ECO:0000313" key="14">
    <source>
        <dbReference type="Proteomes" id="UP001558652"/>
    </source>
</evidence>
<gene>
    <name evidence="13" type="ORF">AAG570_009618</name>
</gene>
<dbReference type="AlphaFoldDB" id="A0ABD0Z6R0"/>
<comment type="subcellular location">
    <subcellularLocation>
        <location evidence="2">Cytoplasm</location>
    </subcellularLocation>
    <subcellularLocation>
        <location evidence="1">Nucleus</location>
    </subcellularLocation>
</comment>
<dbReference type="Gene3D" id="2.130.10.10">
    <property type="entry name" value="YVTN repeat-like/Quinoprotein amine dehydrogenase"/>
    <property type="match status" value="1"/>
</dbReference>
<evidence type="ECO:0000256" key="11">
    <source>
        <dbReference type="ARBA" id="ARBA00023306"/>
    </source>
</evidence>
<dbReference type="Pfam" id="PF00400">
    <property type="entry name" value="WD40"/>
    <property type="match status" value="4"/>
</dbReference>
<feature type="repeat" description="WD" evidence="12">
    <location>
        <begin position="32"/>
        <end position="76"/>
    </location>
</feature>
<accession>A0ABD0Z6R0</accession>
<dbReference type="PROSITE" id="PS00678">
    <property type="entry name" value="WD_REPEATS_1"/>
    <property type="match status" value="1"/>
</dbReference>
<reference evidence="13 14" key="1">
    <citation type="submission" date="2024-07" db="EMBL/GenBank/DDBJ databases">
        <title>Chromosome-level genome assembly of the water stick insect Ranatra chinensis (Heteroptera: Nepidae).</title>
        <authorList>
            <person name="Liu X."/>
        </authorList>
    </citation>
    <scope>NUCLEOTIDE SEQUENCE [LARGE SCALE GENOMIC DNA]</scope>
    <source>
        <strain evidence="13">Cailab_2021Rc</strain>
        <tissue evidence="13">Muscle</tissue>
    </source>
</reference>
<evidence type="ECO:0000256" key="7">
    <source>
        <dbReference type="ARBA" id="ARBA00022618"/>
    </source>
</evidence>
<keyword evidence="7" id="KW-0132">Cell division</keyword>
<dbReference type="GO" id="GO:0051301">
    <property type="term" value="P:cell division"/>
    <property type="evidence" value="ECO:0007669"/>
    <property type="project" value="UniProtKB-KW"/>
</dbReference>
<dbReference type="InterPro" id="IPR019775">
    <property type="entry name" value="WD40_repeat_CS"/>
</dbReference>
<dbReference type="FunFam" id="2.130.10.10:FF:000084">
    <property type="entry name" value="mRNA export factor"/>
    <property type="match status" value="1"/>
</dbReference>
<dbReference type="PANTHER" id="PTHR10971">
    <property type="entry name" value="MRNA EXPORT FACTOR AND BUB3"/>
    <property type="match status" value="1"/>
</dbReference>
<evidence type="ECO:0000256" key="6">
    <source>
        <dbReference type="ARBA" id="ARBA00022574"/>
    </source>
</evidence>
<keyword evidence="11" id="KW-0131">Cell cycle</keyword>
<dbReference type="PROSITE" id="PS50082">
    <property type="entry name" value="WD_REPEATS_2"/>
    <property type="match status" value="4"/>
</dbReference>
<evidence type="ECO:0008006" key="15">
    <source>
        <dbReference type="Google" id="ProtNLM"/>
    </source>
</evidence>
<evidence type="ECO:0000256" key="3">
    <source>
        <dbReference type="ARBA" id="ARBA00007830"/>
    </source>
</evidence>
<dbReference type="SMART" id="SM00320">
    <property type="entry name" value="WD40"/>
    <property type="match status" value="4"/>
</dbReference>
<evidence type="ECO:0000256" key="9">
    <source>
        <dbReference type="ARBA" id="ARBA00022776"/>
    </source>
</evidence>
<feature type="repeat" description="WD" evidence="12">
    <location>
        <begin position="79"/>
        <end position="120"/>
    </location>
</feature>
<comment type="caution">
    <text evidence="13">The sequence shown here is derived from an EMBL/GenBank/DDBJ whole genome shotgun (WGS) entry which is preliminary data.</text>
</comment>
<evidence type="ECO:0000256" key="5">
    <source>
        <dbReference type="ARBA" id="ARBA00022490"/>
    </source>
</evidence>
<evidence type="ECO:0000256" key="10">
    <source>
        <dbReference type="ARBA" id="ARBA00023242"/>
    </source>
</evidence>
<feature type="repeat" description="WD" evidence="12">
    <location>
        <begin position="141"/>
        <end position="163"/>
    </location>
</feature>
<evidence type="ECO:0000256" key="12">
    <source>
        <dbReference type="PROSITE-ProRule" id="PRU00221"/>
    </source>
</evidence>
<evidence type="ECO:0000256" key="4">
    <source>
        <dbReference type="ARBA" id="ARBA00022448"/>
    </source>
</evidence>
<keyword evidence="9" id="KW-0498">Mitosis</keyword>
<feature type="repeat" description="WD" evidence="12">
    <location>
        <begin position="271"/>
        <end position="296"/>
    </location>
</feature>
<dbReference type="InterPro" id="IPR015943">
    <property type="entry name" value="WD40/YVTN_repeat-like_dom_sf"/>
</dbReference>
<protein>
    <recommendedName>
        <fullName evidence="15">Mitotic checkpoint protein and poly(A)+ RNA export protein</fullName>
    </recommendedName>
</protein>
<evidence type="ECO:0000256" key="8">
    <source>
        <dbReference type="ARBA" id="ARBA00022737"/>
    </source>
</evidence>
<dbReference type="Proteomes" id="UP001558652">
    <property type="component" value="Unassembled WGS sequence"/>
</dbReference>
<name>A0ABD0Z6R0_9HEMI</name>
<dbReference type="InterPro" id="IPR020472">
    <property type="entry name" value="WD40_PAC1"/>
</dbReference>
<dbReference type="GO" id="GO:0005737">
    <property type="term" value="C:cytoplasm"/>
    <property type="evidence" value="ECO:0007669"/>
    <property type="project" value="UniProtKB-SubCell"/>
</dbReference>
<keyword evidence="6 12" id="KW-0853">WD repeat</keyword>
<keyword evidence="5" id="KW-0963">Cytoplasm</keyword>
<sequence length="363" mass="40607">MFSQSGLNTSGTFGVSAVNTSSTNPMKDFEVTSPPDDSVSALAFSPATLPQNFLIAGSWDNNVRCWEVEQSGKTIPKSMQTMQGPILDVCWSDDGTKVFMASCDKMVKCWDLASNQTIQVAQHDAPVKTCHWIKAPNYSCLMTASWDKTLKFWDTRNAQPMLTINLPERCYCADVDYPMAVVGTASRGLIIYQLEGRPQEFKRVDSPLKYQHRCVAIFRDKKKQPIGFALGSVEGRVAIQYVSPQNPKDNFTFKCHRSNGAPGGYQDIYAVNDIAFHPVHGTLATVGSDGTFSFWDKDARTKLKPSEVMEQAITKCAFSHNGQIFAYAVSYDWAKGHEFYNPMKKNYIFLRPCFEDLKPRATS</sequence>
<evidence type="ECO:0000256" key="2">
    <source>
        <dbReference type="ARBA" id="ARBA00004496"/>
    </source>
</evidence>
<evidence type="ECO:0000313" key="13">
    <source>
        <dbReference type="EMBL" id="KAL1137923.1"/>
    </source>
</evidence>
<keyword evidence="4" id="KW-0813">Transport</keyword>
<dbReference type="GO" id="GO:0005635">
    <property type="term" value="C:nuclear envelope"/>
    <property type="evidence" value="ECO:0007669"/>
    <property type="project" value="UniProtKB-ARBA"/>
</dbReference>
<keyword evidence="14" id="KW-1185">Reference proteome</keyword>
<dbReference type="PRINTS" id="PR00320">
    <property type="entry name" value="GPROTEINBRPT"/>
</dbReference>
<dbReference type="InterPro" id="IPR001680">
    <property type="entry name" value="WD40_rpt"/>
</dbReference>
<dbReference type="SUPFAM" id="SSF50978">
    <property type="entry name" value="WD40 repeat-like"/>
    <property type="match status" value="1"/>
</dbReference>
<comment type="similarity">
    <text evidence="3">Belongs to the WD repeat rae1 family.</text>
</comment>
<dbReference type="EMBL" id="JBFDAA010000004">
    <property type="protein sequence ID" value="KAL1137923.1"/>
    <property type="molecule type" value="Genomic_DNA"/>
</dbReference>
<keyword evidence="8" id="KW-0677">Repeat</keyword>
<evidence type="ECO:0000256" key="1">
    <source>
        <dbReference type="ARBA" id="ARBA00004123"/>
    </source>
</evidence>
<dbReference type="InterPro" id="IPR036322">
    <property type="entry name" value="WD40_repeat_dom_sf"/>
</dbReference>
<organism evidence="13 14">
    <name type="scientific">Ranatra chinensis</name>
    <dbReference type="NCBI Taxonomy" id="642074"/>
    <lineage>
        <taxon>Eukaryota</taxon>
        <taxon>Metazoa</taxon>
        <taxon>Ecdysozoa</taxon>
        <taxon>Arthropoda</taxon>
        <taxon>Hexapoda</taxon>
        <taxon>Insecta</taxon>
        <taxon>Pterygota</taxon>
        <taxon>Neoptera</taxon>
        <taxon>Paraneoptera</taxon>
        <taxon>Hemiptera</taxon>
        <taxon>Heteroptera</taxon>
        <taxon>Panheteroptera</taxon>
        <taxon>Nepomorpha</taxon>
        <taxon>Nepidae</taxon>
        <taxon>Ranatrinae</taxon>
        <taxon>Ranatra</taxon>
    </lineage>
</organism>
<proteinExistence type="inferred from homology"/>